<dbReference type="GO" id="GO:0140664">
    <property type="term" value="F:ATP-dependent DNA damage sensor activity"/>
    <property type="evidence" value="ECO:0007669"/>
    <property type="project" value="InterPro"/>
</dbReference>
<dbReference type="InterPro" id="IPR020568">
    <property type="entry name" value="Ribosomal_Su5_D2-typ_SF"/>
</dbReference>
<dbReference type="EMBL" id="JALNTZ010004054">
    <property type="protein sequence ID" value="KAJ3615556.1"/>
    <property type="molecule type" value="Genomic_DNA"/>
</dbReference>
<dbReference type="SUPFAM" id="SSF55874">
    <property type="entry name" value="ATPase domain of HSP90 chaperone/DNA topoisomerase II/histidine kinase"/>
    <property type="match status" value="1"/>
</dbReference>
<evidence type="ECO:0000313" key="4">
    <source>
        <dbReference type="EMBL" id="KAJ3615556.1"/>
    </source>
</evidence>
<dbReference type="InterPro" id="IPR038973">
    <property type="entry name" value="MutL/Mlh/Pms-like"/>
</dbReference>
<dbReference type="SUPFAM" id="SSF54211">
    <property type="entry name" value="Ribosomal protein S5 domain 2-like"/>
    <property type="match status" value="1"/>
</dbReference>
<dbReference type="InterPro" id="IPR036890">
    <property type="entry name" value="HATPase_C_sf"/>
</dbReference>
<dbReference type="PROSITE" id="PS00058">
    <property type="entry name" value="DNA_MISMATCH_REPAIR_1"/>
    <property type="match status" value="1"/>
</dbReference>
<gene>
    <name evidence="4" type="ORF">Zmor_016323</name>
</gene>
<proteinExistence type="inferred from homology"/>
<dbReference type="Pfam" id="PF13589">
    <property type="entry name" value="HATPase_c_3"/>
    <property type="match status" value="1"/>
</dbReference>
<evidence type="ECO:0000256" key="3">
    <source>
        <dbReference type="SAM" id="MobiDB-lite"/>
    </source>
</evidence>
<dbReference type="AlphaFoldDB" id="A0AA38HFG6"/>
<feature type="region of interest" description="Disordered" evidence="3">
    <location>
        <begin position="418"/>
        <end position="450"/>
    </location>
</feature>
<evidence type="ECO:0000256" key="2">
    <source>
        <dbReference type="ARBA" id="ARBA00022763"/>
    </source>
</evidence>
<protein>
    <submittedName>
        <fullName evidence="4">Uncharacterized protein</fullName>
    </submittedName>
</protein>
<dbReference type="PANTHER" id="PTHR10073:SF47">
    <property type="entry name" value="DNA MISMATCH REPAIR PROTEIN MLH3"/>
    <property type="match status" value="1"/>
</dbReference>
<dbReference type="InterPro" id="IPR014721">
    <property type="entry name" value="Ribsml_uS5_D2-typ_fold_subgr"/>
</dbReference>
<dbReference type="GO" id="GO:0006298">
    <property type="term" value="P:mismatch repair"/>
    <property type="evidence" value="ECO:0007669"/>
    <property type="project" value="InterPro"/>
</dbReference>
<organism evidence="4 5">
    <name type="scientific">Zophobas morio</name>
    <dbReference type="NCBI Taxonomy" id="2755281"/>
    <lineage>
        <taxon>Eukaryota</taxon>
        <taxon>Metazoa</taxon>
        <taxon>Ecdysozoa</taxon>
        <taxon>Arthropoda</taxon>
        <taxon>Hexapoda</taxon>
        <taxon>Insecta</taxon>
        <taxon>Pterygota</taxon>
        <taxon>Neoptera</taxon>
        <taxon>Endopterygota</taxon>
        <taxon>Coleoptera</taxon>
        <taxon>Polyphaga</taxon>
        <taxon>Cucujiformia</taxon>
        <taxon>Tenebrionidae</taxon>
        <taxon>Zophobas</taxon>
    </lineage>
</organism>
<dbReference type="GO" id="GO:0016887">
    <property type="term" value="F:ATP hydrolysis activity"/>
    <property type="evidence" value="ECO:0007669"/>
    <property type="project" value="InterPro"/>
</dbReference>
<keyword evidence="5" id="KW-1185">Reference proteome</keyword>
<dbReference type="GO" id="GO:0032300">
    <property type="term" value="C:mismatch repair complex"/>
    <property type="evidence" value="ECO:0007669"/>
    <property type="project" value="InterPro"/>
</dbReference>
<dbReference type="Proteomes" id="UP001168821">
    <property type="component" value="Unassembled WGS sequence"/>
</dbReference>
<dbReference type="Gene3D" id="3.30.230.10">
    <property type="match status" value="1"/>
</dbReference>
<accession>A0AA38HFG6</accession>
<dbReference type="Gene3D" id="3.30.1540.20">
    <property type="entry name" value="MutL, C-terminal domain, dimerisation subdomain"/>
    <property type="match status" value="1"/>
</dbReference>
<keyword evidence="2" id="KW-0227">DNA damage</keyword>
<comment type="caution">
    <text evidence="4">The sequence shown here is derived from an EMBL/GenBank/DDBJ whole genome shotgun (WGS) entry which is preliminary data.</text>
</comment>
<comment type="similarity">
    <text evidence="1">Belongs to the DNA mismatch repair MutL/HexB family.</text>
</comment>
<sequence>MNSIRELDLKTASLLRSSLSICTYAQAVEEVVFNDAGATSISITVNFSTLSFEVSDNGFGIEEEDFSLIGERYATSKIRKLEDLKNLTTLGFRGEALASLKETSTLEIISRSSNSFTTYSKIFQDGCVLFLGPSVKKRSSVGSTVRQKRLVELIEIESLSKRLEGLYLIRPYLTIILKDEVNSQEILKTKRCESKKLAFRLLYGNLKLLCSCEFYELAEACDRYALSVTYGAFIFHYPFVTRTLPRIKGIVCSTGYYSKEFQFLYVNSRLVQKSQFHRLLDRIFDHTAIGDPLISLHDRSKFKNSAGSRWAHVQPGGRENVFGVYVLNFSCSPCEVDIGFEPARVTVEFKRLLPVTPQPLVIDYRPHSNDATTIRREVTGKATKLYVAEKISEKKFGFLSDFAIYRSCINKCFEDKRNHSPCKPRNCSSHTAGDWGRTKSAGAPPESSDASGKTVVELFRNWVNPTFAFIGQPRHSKNLVGVPVQFHKEMLKSARVLRQVDKKFIACRMAYTDPTGDRSEPMDLLVFVDQHAAHERVQYYLWAVLVCERCYTVSGLRFGLKTTSSSSTKKKYALCCWTLPYWWTTCGVVMLDP</sequence>
<reference evidence="4" key="1">
    <citation type="journal article" date="2023" name="G3 (Bethesda)">
        <title>Whole genome assemblies of Zophobas morio and Tenebrio molitor.</title>
        <authorList>
            <person name="Kaur S."/>
            <person name="Stinson S.A."/>
            <person name="diCenzo G.C."/>
        </authorList>
    </citation>
    <scope>NUCLEOTIDE SEQUENCE</scope>
    <source>
        <strain evidence="4">QUZm001</strain>
    </source>
</reference>
<dbReference type="InterPro" id="IPR014762">
    <property type="entry name" value="DNA_mismatch_repair_CS"/>
</dbReference>
<name>A0AA38HFG6_9CUCU</name>
<dbReference type="InterPro" id="IPR042120">
    <property type="entry name" value="MutL_C_dimsub"/>
</dbReference>
<dbReference type="Gene3D" id="3.30.565.10">
    <property type="entry name" value="Histidine kinase-like ATPase, C-terminal domain"/>
    <property type="match status" value="1"/>
</dbReference>
<evidence type="ECO:0000313" key="5">
    <source>
        <dbReference type="Proteomes" id="UP001168821"/>
    </source>
</evidence>
<evidence type="ECO:0000256" key="1">
    <source>
        <dbReference type="ARBA" id="ARBA00006082"/>
    </source>
</evidence>
<dbReference type="PANTHER" id="PTHR10073">
    <property type="entry name" value="DNA MISMATCH REPAIR PROTEIN MLH, PMS, MUTL"/>
    <property type="match status" value="1"/>
</dbReference>